<dbReference type="PROSITE" id="PS51433">
    <property type="entry name" value="PNT"/>
    <property type="match status" value="1"/>
</dbReference>
<dbReference type="InterPro" id="IPR013761">
    <property type="entry name" value="SAM/pointed_sf"/>
</dbReference>
<dbReference type="Proteomes" id="UP000245341">
    <property type="component" value="Unplaced"/>
</dbReference>
<accession>A0A2U3XP43</accession>
<dbReference type="KEGG" id="lww:102740974"/>
<keyword evidence="8" id="KW-1185">Reference proteome</keyword>
<protein>
    <submittedName>
        <fullName evidence="9">ETS-related transcription factor Elf-5</fullName>
    </submittedName>
</protein>
<evidence type="ECO:0000256" key="4">
    <source>
        <dbReference type="ARBA" id="ARBA00023163"/>
    </source>
</evidence>
<feature type="chain" id="PRO_5028965262" evidence="6">
    <location>
        <begin position="21"/>
        <end position="159"/>
    </location>
</feature>
<dbReference type="CTD" id="2001"/>
<evidence type="ECO:0000256" key="6">
    <source>
        <dbReference type="SAM" id="SignalP"/>
    </source>
</evidence>
<dbReference type="OrthoDB" id="5961210at2759"/>
<keyword evidence="6" id="KW-0732">Signal</keyword>
<dbReference type="Pfam" id="PF02198">
    <property type="entry name" value="SAM_PNT"/>
    <property type="match status" value="1"/>
</dbReference>
<keyword evidence="4" id="KW-0804">Transcription</keyword>
<evidence type="ECO:0000313" key="9">
    <source>
        <dbReference type="RefSeq" id="XP_006733118.2"/>
    </source>
</evidence>
<keyword evidence="5" id="KW-0539">Nucleus</keyword>
<proteinExistence type="inferred from homology"/>
<evidence type="ECO:0000256" key="2">
    <source>
        <dbReference type="ARBA" id="ARBA00023015"/>
    </source>
</evidence>
<evidence type="ECO:0000256" key="3">
    <source>
        <dbReference type="ARBA" id="ARBA00023125"/>
    </source>
</evidence>
<evidence type="ECO:0000256" key="1">
    <source>
        <dbReference type="ARBA" id="ARBA00005562"/>
    </source>
</evidence>
<dbReference type="STRING" id="9713.A0A2U3XP43"/>
<dbReference type="Gene3D" id="1.10.150.50">
    <property type="entry name" value="Transcription Factor, Ets-1"/>
    <property type="match status" value="1"/>
</dbReference>
<evidence type="ECO:0000259" key="7">
    <source>
        <dbReference type="PROSITE" id="PS51433"/>
    </source>
</evidence>
<dbReference type="RefSeq" id="XP_006733118.2">
    <property type="nucleotide sequence ID" value="XM_006733055.2"/>
</dbReference>
<organism evidence="8 9">
    <name type="scientific">Leptonychotes weddellii</name>
    <name type="common">Weddell seal</name>
    <name type="synonym">Otaria weddellii</name>
    <dbReference type="NCBI Taxonomy" id="9713"/>
    <lineage>
        <taxon>Eukaryota</taxon>
        <taxon>Metazoa</taxon>
        <taxon>Chordata</taxon>
        <taxon>Craniata</taxon>
        <taxon>Vertebrata</taxon>
        <taxon>Euteleostomi</taxon>
        <taxon>Mammalia</taxon>
        <taxon>Eutheria</taxon>
        <taxon>Laurasiatheria</taxon>
        <taxon>Carnivora</taxon>
        <taxon>Caniformia</taxon>
        <taxon>Pinnipedia</taxon>
        <taxon>Phocidae</taxon>
        <taxon>Monachinae</taxon>
        <taxon>Lobodontini</taxon>
        <taxon>Leptonychotes</taxon>
    </lineage>
</organism>
<dbReference type="GeneID" id="102740974"/>
<dbReference type="InterPro" id="IPR003118">
    <property type="entry name" value="Pointed_dom"/>
</dbReference>
<evidence type="ECO:0000313" key="8">
    <source>
        <dbReference type="Proteomes" id="UP000245341"/>
    </source>
</evidence>
<feature type="domain" description="PNT" evidence="7">
    <location>
        <begin position="55"/>
        <end position="141"/>
    </location>
</feature>
<dbReference type="FunFam" id="1.10.150.50:FF:000026">
    <property type="entry name" value="ETS homologous factor isoform X1"/>
    <property type="match status" value="1"/>
</dbReference>
<keyword evidence="3" id="KW-0238">DNA-binding</keyword>
<gene>
    <name evidence="9" type="primary">ELF5</name>
</gene>
<name>A0A2U3XP43_LEPWE</name>
<reference evidence="9" key="1">
    <citation type="submission" date="2025-08" db="UniProtKB">
        <authorList>
            <consortium name="RefSeq"/>
        </authorList>
    </citation>
    <scope>IDENTIFICATION</scope>
    <source>
        <tissue evidence="9">Liver</tissue>
    </source>
</reference>
<sequence>MGGSCIVALVGFLTALSCRCRVMLDSVTHSTFLPNTSFCDPLMSWTDLFSNEEYYPAFEHQTACDSYWTSVHPEYWTKRHVWEWLQFCCEQYKLDANCISFCHFNISGPQLCSMTQDEFIEAAGICGEYLYFILQNIRSQGYSFFTDTEETKAAIKDCK</sequence>
<dbReference type="SUPFAM" id="SSF47769">
    <property type="entry name" value="SAM/Pointed domain"/>
    <property type="match status" value="1"/>
</dbReference>
<comment type="similarity">
    <text evidence="1">Belongs to the ETS family.</text>
</comment>
<dbReference type="GO" id="GO:1990837">
    <property type="term" value="F:sequence-specific double-stranded DNA binding"/>
    <property type="evidence" value="ECO:0007669"/>
    <property type="project" value="UniProtKB-ARBA"/>
</dbReference>
<evidence type="ECO:0000256" key="5">
    <source>
        <dbReference type="ARBA" id="ARBA00023242"/>
    </source>
</evidence>
<keyword evidence="2" id="KW-0805">Transcription regulation</keyword>
<dbReference type="SMART" id="SM00251">
    <property type="entry name" value="SAM_PNT"/>
    <property type="match status" value="1"/>
</dbReference>
<dbReference type="AlphaFoldDB" id="A0A2U3XP43"/>
<feature type="signal peptide" evidence="6">
    <location>
        <begin position="1"/>
        <end position="20"/>
    </location>
</feature>